<evidence type="ECO:0000313" key="4">
    <source>
        <dbReference type="Proteomes" id="UP000265520"/>
    </source>
</evidence>
<dbReference type="GO" id="GO:0003729">
    <property type="term" value="F:mRNA binding"/>
    <property type="evidence" value="ECO:0007669"/>
    <property type="project" value="TreeGrafter"/>
</dbReference>
<dbReference type="PANTHER" id="PTHR10693:SF45">
    <property type="entry name" value="NUCLEAR TRANSPORT FACTOR 2 (NTF2) FAMILY PROTEIN WITH RNA BINDING (RRM-RBD-RNP MOTIFS) DOMAIN-CONTAINING PROTEIN"/>
    <property type="match status" value="1"/>
</dbReference>
<dbReference type="GO" id="GO:0005829">
    <property type="term" value="C:cytosol"/>
    <property type="evidence" value="ECO:0007669"/>
    <property type="project" value="TreeGrafter"/>
</dbReference>
<evidence type="ECO:0000313" key="3">
    <source>
        <dbReference type="EMBL" id="MCI16569.1"/>
    </source>
</evidence>
<dbReference type="Gene3D" id="3.10.450.50">
    <property type="match status" value="1"/>
</dbReference>
<dbReference type="GO" id="GO:1990904">
    <property type="term" value="C:ribonucleoprotein complex"/>
    <property type="evidence" value="ECO:0007669"/>
    <property type="project" value="TreeGrafter"/>
</dbReference>
<accession>A0A392PYF5</accession>
<name>A0A392PYF5_9FABA</name>
<keyword evidence="4" id="KW-1185">Reference proteome</keyword>
<dbReference type="InterPro" id="IPR002075">
    <property type="entry name" value="NTF2_dom"/>
</dbReference>
<proteinExistence type="predicted"/>
<evidence type="ECO:0000256" key="1">
    <source>
        <dbReference type="ARBA" id="ARBA00022884"/>
    </source>
</evidence>
<feature type="domain" description="NTF2" evidence="2">
    <location>
        <begin position="15"/>
        <end position="60"/>
    </location>
</feature>
<reference evidence="3 4" key="1">
    <citation type="journal article" date="2018" name="Front. Plant Sci.">
        <title>Red Clover (Trifolium pratense) and Zigzag Clover (T. medium) - A Picture of Genomic Similarities and Differences.</title>
        <authorList>
            <person name="Dluhosova J."/>
            <person name="Istvanek J."/>
            <person name="Nedelnik J."/>
            <person name="Repkova J."/>
        </authorList>
    </citation>
    <scope>NUCLEOTIDE SEQUENCE [LARGE SCALE GENOMIC DNA]</scope>
    <source>
        <strain evidence="4">cv. 10/8</strain>
        <tissue evidence="3">Leaf</tissue>
    </source>
</reference>
<protein>
    <submittedName>
        <fullName evidence="3">Ras GTPase-activating protein-binding protein 2-like</fullName>
    </submittedName>
</protein>
<dbReference type="PROSITE" id="PS50177">
    <property type="entry name" value="NTF2_DOMAIN"/>
    <property type="match status" value="1"/>
</dbReference>
<organism evidence="3 4">
    <name type="scientific">Trifolium medium</name>
    <dbReference type="NCBI Taxonomy" id="97028"/>
    <lineage>
        <taxon>Eukaryota</taxon>
        <taxon>Viridiplantae</taxon>
        <taxon>Streptophyta</taxon>
        <taxon>Embryophyta</taxon>
        <taxon>Tracheophyta</taxon>
        <taxon>Spermatophyta</taxon>
        <taxon>Magnoliopsida</taxon>
        <taxon>eudicotyledons</taxon>
        <taxon>Gunneridae</taxon>
        <taxon>Pentapetalae</taxon>
        <taxon>rosids</taxon>
        <taxon>fabids</taxon>
        <taxon>Fabales</taxon>
        <taxon>Fabaceae</taxon>
        <taxon>Papilionoideae</taxon>
        <taxon>50 kb inversion clade</taxon>
        <taxon>NPAAA clade</taxon>
        <taxon>Hologalegina</taxon>
        <taxon>IRL clade</taxon>
        <taxon>Trifolieae</taxon>
        <taxon>Trifolium</taxon>
    </lineage>
</organism>
<dbReference type="InterPro" id="IPR032710">
    <property type="entry name" value="NTF2-like_dom_sf"/>
</dbReference>
<dbReference type="PANTHER" id="PTHR10693">
    <property type="entry name" value="RAS GTPASE-ACTIVATING PROTEIN-BINDING PROTEIN"/>
    <property type="match status" value="1"/>
</dbReference>
<dbReference type="InterPro" id="IPR018222">
    <property type="entry name" value="Nuclear_transport_factor_2_euk"/>
</dbReference>
<dbReference type="InterPro" id="IPR039539">
    <property type="entry name" value="Ras_GTPase_bind_prot"/>
</dbReference>
<sequence length="60" mass="6738">MAVSDGVQTPTPQMVGNAFVEQYYSILHRDPDHVHRFYHESSVLSRPEEDGTMTTVTTTA</sequence>
<dbReference type="SUPFAM" id="SSF54427">
    <property type="entry name" value="NTF2-like"/>
    <property type="match status" value="1"/>
</dbReference>
<dbReference type="AlphaFoldDB" id="A0A392PYF5"/>
<dbReference type="Pfam" id="PF02136">
    <property type="entry name" value="NTF2"/>
    <property type="match status" value="1"/>
</dbReference>
<evidence type="ECO:0000259" key="2">
    <source>
        <dbReference type="PROSITE" id="PS50177"/>
    </source>
</evidence>
<dbReference type="Proteomes" id="UP000265520">
    <property type="component" value="Unassembled WGS sequence"/>
</dbReference>
<comment type="caution">
    <text evidence="3">The sequence shown here is derived from an EMBL/GenBank/DDBJ whole genome shotgun (WGS) entry which is preliminary data.</text>
</comment>
<dbReference type="EMBL" id="LXQA010101452">
    <property type="protein sequence ID" value="MCI16569.1"/>
    <property type="molecule type" value="Genomic_DNA"/>
</dbReference>
<keyword evidence="1" id="KW-0694">RNA-binding</keyword>